<dbReference type="EMBL" id="WSEK01000004">
    <property type="protein sequence ID" value="MVQ50794.1"/>
    <property type="molecule type" value="Genomic_DNA"/>
</dbReference>
<dbReference type="InterPro" id="IPR038765">
    <property type="entry name" value="Papain-like_cys_pep_sf"/>
</dbReference>
<dbReference type="Gene3D" id="3.90.1720.10">
    <property type="entry name" value="endopeptidase domain like (from Nostoc punctiforme)"/>
    <property type="match status" value="1"/>
</dbReference>
<organism evidence="1 2">
    <name type="scientific">Nocardioides agri</name>
    <dbReference type="NCBI Taxonomy" id="2682843"/>
    <lineage>
        <taxon>Bacteria</taxon>
        <taxon>Bacillati</taxon>
        <taxon>Actinomycetota</taxon>
        <taxon>Actinomycetes</taxon>
        <taxon>Propionibacteriales</taxon>
        <taxon>Nocardioidaceae</taxon>
        <taxon>Nocardioides</taxon>
    </lineage>
</organism>
<dbReference type="SUPFAM" id="SSF54001">
    <property type="entry name" value="Cysteine proteinases"/>
    <property type="match status" value="1"/>
</dbReference>
<name>A0A6L6XTQ0_9ACTN</name>
<dbReference type="Proteomes" id="UP000473525">
    <property type="component" value="Unassembled WGS sequence"/>
</dbReference>
<dbReference type="PANTHER" id="PTHR47112:SF1">
    <property type="entry name" value="PX DOMAIN-CONTAINING PROTEIN"/>
    <property type="match status" value="1"/>
</dbReference>
<accession>A0A6L6XTQ0</accession>
<dbReference type="PANTHER" id="PTHR47112">
    <property type="entry name" value="PX DOMAIN-CONTAINING PROTEIN"/>
    <property type="match status" value="1"/>
</dbReference>
<evidence type="ECO:0000313" key="2">
    <source>
        <dbReference type="Proteomes" id="UP000473525"/>
    </source>
</evidence>
<protein>
    <recommendedName>
        <fullName evidence="3">Guanylate cyclase</fullName>
    </recommendedName>
</protein>
<dbReference type="RefSeq" id="WP_157343940.1">
    <property type="nucleotide sequence ID" value="NZ_WSEK01000004.1"/>
</dbReference>
<proteinExistence type="predicted"/>
<keyword evidence="2" id="KW-1185">Reference proteome</keyword>
<gene>
    <name evidence="1" type="ORF">GON03_16535</name>
</gene>
<sequence>MTYPTSGLTLDEAVELTRTGDLWLFRGQSAADHAIRVVTNAPVNHVGMAVVLDDLPPLMWHAELGKGLRDVWSDSHHRGVQLHDLREAVDQWTGRYGQRAWLRQLDATVTKEMEDAVLKTIARLDGTPFPSTAKLVGRWAQGRVRRAASAELTYCAEVVAATYKAMGLLSTERPTNYYDPGRFWSGDDLDLLGGARLGDEIEVRV</sequence>
<comment type="caution">
    <text evidence="1">The sequence shown here is derived from an EMBL/GenBank/DDBJ whole genome shotgun (WGS) entry which is preliminary data.</text>
</comment>
<reference evidence="1 2" key="1">
    <citation type="submission" date="2019-12" db="EMBL/GenBank/DDBJ databases">
        <authorList>
            <person name="Huq M.A."/>
        </authorList>
    </citation>
    <scope>NUCLEOTIDE SEQUENCE [LARGE SCALE GENOMIC DNA]</scope>
    <source>
        <strain evidence="1 2">MAH-18</strain>
    </source>
</reference>
<dbReference type="AlphaFoldDB" id="A0A6L6XTQ0"/>
<evidence type="ECO:0000313" key="1">
    <source>
        <dbReference type="EMBL" id="MVQ50794.1"/>
    </source>
</evidence>
<evidence type="ECO:0008006" key="3">
    <source>
        <dbReference type="Google" id="ProtNLM"/>
    </source>
</evidence>